<accession>A0AAE4UZB3</accession>
<reference evidence="3" key="1">
    <citation type="submission" date="2023-10" db="EMBL/GenBank/DDBJ databases">
        <title>Development of a sustainable strategy for remediation of hydrocarbon-contaminated territories based on the waste exchange concept.</title>
        <authorList>
            <person name="Krivoruchko A."/>
        </authorList>
    </citation>
    <scope>NUCLEOTIDE SEQUENCE</scope>
    <source>
        <strain evidence="3">IEGM 68</strain>
    </source>
</reference>
<dbReference type="PRINTS" id="PR00081">
    <property type="entry name" value="GDHRDH"/>
</dbReference>
<comment type="caution">
    <text evidence="3">The sequence shown here is derived from an EMBL/GenBank/DDBJ whole genome shotgun (WGS) entry which is preliminary data.</text>
</comment>
<gene>
    <name evidence="3" type="ORF">R4315_14545</name>
</gene>
<keyword evidence="2" id="KW-0560">Oxidoreductase</keyword>
<dbReference type="EMBL" id="JAWLUP010000031">
    <property type="protein sequence ID" value="MDV7265753.1"/>
    <property type="molecule type" value="Genomic_DNA"/>
</dbReference>
<dbReference type="Proteomes" id="UP001185863">
    <property type="component" value="Unassembled WGS sequence"/>
</dbReference>
<sequence>MNNGSKGIFETPLDAVSKLFDLNVTSAFAAGAQAAEIMRRQGTGGSIINNTSIAALAPDGSLGAHGAAKAALQNLTTAWSVELARLRIRVNAVAPGGVETANTILRTGTPEQRAIEVSKIPMGWLGSPTDAAACFLFFTSDESRFVSGATLLLAGGRTHI</sequence>
<dbReference type="PANTHER" id="PTHR24321:SF15">
    <property type="entry name" value="OXIDOREDUCTASE UCPA"/>
    <property type="match status" value="1"/>
</dbReference>
<evidence type="ECO:0000313" key="3">
    <source>
        <dbReference type="EMBL" id="MDV7265753.1"/>
    </source>
</evidence>
<dbReference type="AlphaFoldDB" id="A0AAE4UZB3"/>
<dbReference type="CDD" id="cd05233">
    <property type="entry name" value="SDR_c"/>
    <property type="match status" value="1"/>
</dbReference>
<dbReference type="InterPro" id="IPR002347">
    <property type="entry name" value="SDR_fam"/>
</dbReference>
<protein>
    <submittedName>
        <fullName evidence="3">SDR family oxidoreductase</fullName>
    </submittedName>
</protein>
<evidence type="ECO:0000256" key="1">
    <source>
        <dbReference type="ARBA" id="ARBA00006484"/>
    </source>
</evidence>
<dbReference type="SUPFAM" id="SSF51735">
    <property type="entry name" value="NAD(P)-binding Rossmann-fold domains"/>
    <property type="match status" value="1"/>
</dbReference>
<dbReference type="GO" id="GO:0016491">
    <property type="term" value="F:oxidoreductase activity"/>
    <property type="evidence" value="ECO:0007669"/>
    <property type="project" value="UniProtKB-KW"/>
</dbReference>
<dbReference type="InterPro" id="IPR036291">
    <property type="entry name" value="NAD(P)-bd_dom_sf"/>
</dbReference>
<dbReference type="Pfam" id="PF13561">
    <property type="entry name" value="adh_short_C2"/>
    <property type="match status" value="1"/>
</dbReference>
<dbReference type="RefSeq" id="WP_317743484.1">
    <property type="nucleotide sequence ID" value="NZ_JAWLUP010000031.1"/>
</dbReference>
<evidence type="ECO:0000256" key="2">
    <source>
        <dbReference type="ARBA" id="ARBA00023002"/>
    </source>
</evidence>
<evidence type="ECO:0000313" key="4">
    <source>
        <dbReference type="Proteomes" id="UP001185863"/>
    </source>
</evidence>
<organism evidence="3 4">
    <name type="scientific">Rhodococcus oxybenzonivorans</name>
    <dbReference type="NCBI Taxonomy" id="1990687"/>
    <lineage>
        <taxon>Bacteria</taxon>
        <taxon>Bacillati</taxon>
        <taxon>Actinomycetota</taxon>
        <taxon>Actinomycetes</taxon>
        <taxon>Mycobacteriales</taxon>
        <taxon>Nocardiaceae</taxon>
        <taxon>Rhodococcus</taxon>
    </lineage>
</organism>
<comment type="similarity">
    <text evidence="1">Belongs to the short-chain dehydrogenases/reductases (SDR) family.</text>
</comment>
<dbReference type="PANTHER" id="PTHR24321">
    <property type="entry name" value="DEHYDROGENASES, SHORT CHAIN"/>
    <property type="match status" value="1"/>
</dbReference>
<proteinExistence type="inferred from homology"/>
<name>A0AAE4UZB3_9NOCA</name>
<dbReference type="Gene3D" id="3.40.50.720">
    <property type="entry name" value="NAD(P)-binding Rossmann-like Domain"/>
    <property type="match status" value="1"/>
</dbReference>